<proteinExistence type="predicted"/>
<gene>
    <name evidence="2" type="ORF">SDC9_125925</name>
</gene>
<protein>
    <recommendedName>
        <fullName evidence="3">Sporulation integral membrane protein YlbJ</fullName>
    </recommendedName>
</protein>
<name>A0A645CP98_9ZZZZ</name>
<keyword evidence="1" id="KW-0472">Membrane</keyword>
<dbReference type="AlphaFoldDB" id="A0A645CP98"/>
<comment type="caution">
    <text evidence="2">The sequence shown here is derived from an EMBL/GenBank/DDBJ whole genome shotgun (WGS) entry which is preliminary data.</text>
</comment>
<keyword evidence="1" id="KW-0812">Transmembrane</keyword>
<feature type="transmembrane region" description="Helical" evidence="1">
    <location>
        <begin position="61"/>
        <end position="80"/>
    </location>
</feature>
<organism evidence="2">
    <name type="scientific">bioreactor metagenome</name>
    <dbReference type="NCBI Taxonomy" id="1076179"/>
    <lineage>
        <taxon>unclassified sequences</taxon>
        <taxon>metagenomes</taxon>
        <taxon>ecological metagenomes</taxon>
    </lineage>
</organism>
<feature type="transmembrane region" description="Helical" evidence="1">
    <location>
        <begin position="158"/>
        <end position="181"/>
    </location>
</feature>
<dbReference type="EMBL" id="VSSQ01028987">
    <property type="protein sequence ID" value="MPM78910.1"/>
    <property type="molecule type" value="Genomic_DNA"/>
</dbReference>
<feature type="transmembrane region" description="Helical" evidence="1">
    <location>
        <begin position="118"/>
        <end position="138"/>
    </location>
</feature>
<feature type="transmembrane region" description="Helical" evidence="1">
    <location>
        <begin position="201"/>
        <end position="218"/>
    </location>
</feature>
<reference evidence="2" key="1">
    <citation type="submission" date="2019-08" db="EMBL/GenBank/DDBJ databases">
        <authorList>
            <person name="Kucharzyk K."/>
            <person name="Murdoch R.W."/>
            <person name="Higgins S."/>
            <person name="Loffler F."/>
        </authorList>
    </citation>
    <scope>NUCLEOTIDE SEQUENCE</scope>
</reference>
<evidence type="ECO:0008006" key="3">
    <source>
        <dbReference type="Google" id="ProtNLM"/>
    </source>
</evidence>
<feature type="transmembrane region" description="Helical" evidence="1">
    <location>
        <begin position="30"/>
        <end position="55"/>
    </location>
</feature>
<keyword evidence="1" id="KW-1133">Transmembrane helix</keyword>
<accession>A0A645CP98</accession>
<sequence>MGVLFRFYKAGGKAARRERRASSQFQTKRLTAALTGSITGSFLSTLNICAFVVFFTVVIRMLFLSGLLSLVAGWLGMLLAPLGLNALWASQLLTGLVELTSGVWSLSGGGALTGRMSMAAFMLGWAGISVHCQVLSFLGDSGLSPKTYLMGKLLHGALAALLTAGLCALIPLDASVSYYIAQQVEGIAGMDFESALVLSTVSAWVMGLLFLLLAAMAVRNKGRKLKRSVV</sequence>
<evidence type="ECO:0000313" key="2">
    <source>
        <dbReference type="EMBL" id="MPM78910.1"/>
    </source>
</evidence>
<evidence type="ECO:0000256" key="1">
    <source>
        <dbReference type="SAM" id="Phobius"/>
    </source>
</evidence>